<name>A0A5M6I3Z0_9HYPH</name>
<feature type="modified residue" description="N6-(pyridoxal phosphate)lysine" evidence="10">
    <location>
        <position position="112"/>
    </location>
</feature>
<evidence type="ECO:0000259" key="11">
    <source>
        <dbReference type="Pfam" id="PF14821"/>
    </source>
</evidence>
<evidence type="ECO:0000256" key="6">
    <source>
        <dbReference type="ARBA" id="ARBA00023239"/>
    </source>
</evidence>
<dbReference type="InterPro" id="IPR036052">
    <property type="entry name" value="TrpB-like_PALP_sf"/>
</dbReference>
<organism evidence="12 13">
    <name type="scientific">Blastochloris sulfoviridis</name>
    <dbReference type="NCBI Taxonomy" id="50712"/>
    <lineage>
        <taxon>Bacteria</taxon>
        <taxon>Pseudomonadati</taxon>
        <taxon>Pseudomonadota</taxon>
        <taxon>Alphaproteobacteria</taxon>
        <taxon>Hyphomicrobiales</taxon>
        <taxon>Blastochloridaceae</taxon>
        <taxon>Blastochloris</taxon>
    </lineage>
</organism>
<dbReference type="Pfam" id="PF24857">
    <property type="entry name" value="THR4_C"/>
    <property type="match status" value="1"/>
</dbReference>
<feature type="domain" description="Threonine synthase N-terminal" evidence="11">
    <location>
        <begin position="2"/>
        <end position="80"/>
    </location>
</feature>
<evidence type="ECO:0000256" key="3">
    <source>
        <dbReference type="ARBA" id="ARBA00018679"/>
    </source>
</evidence>
<evidence type="ECO:0000313" key="13">
    <source>
        <dbReference type="Proteomes" id="UP000323886"/>
    </source>
</evidence>
<evidence type="ECO:0000256" key="1">
    <source>
        <dbReference type="ARBA" id="ARBA00001933"/>
    </source>
</evidence>
<dbReference type="AlphaFoldDB" id="A0A5M6I3Z0"/>
<accession>A0A5M6I3Z0</accession>
<evidence type="ECO:0000256" key="7">
    <source>
        <dbReference type="ARBA" id="ARBA00029440"/>
    </source>
</evidence>
<dbReference type="Proteomes" id="UP000323886">
    <property type="component" value="Unassembled WGS sequence"/>
</dbReference>
<dbReference type="OrthoDB" id="9763107at2"/>
<keyword evidence="13" id="KW-1185">Reference proteome</keyword>
<gene>
    <name evidence="12" type="ORF">F1193_04905</name>
</gene>
<dbReference type="Gene3D" id="3.90.1380.10">
    <property type="entry name" value="Threonine synthase, N-terminal domain"/>
    <property type="match status" value="1"/>
</dbReference>
<comment type="cofactor">
    <cofactor evidence="1 10">
        <name>pyridoxal 5'-phosphate</name>
        <dbReference type="ChEBI" id="CHEBI:597326"/>
    </cofactor>
</comment>
<dbReference type="RefSeq" id="WP_150096559.1">
    <property type="nucleotide sequence ID" value="NZ_VWPL01000006.1"/>
</dbReference>
<dbReference type="SUPFAM" id="SSF53686">
    <property type="entry name" value="Tryptophan synthase beta subunit-like PLP-dependent enzymes"/>
    <property type="match status" value="1"/>
</dbReference>
<dbReference type="Gene3D" id="3.40.50.1100">
    <property type="match status" value="2"/>
</dbReference>
<keyword evidence="6 12" id="KW-0456">Lyase</keyword>
<dbReference type="GO" id="GO:0004795">
    <property type="term" value="F:threonine synthase activity"/>
    <property type="evidence" value="ECO:0007669"/>
    <property type="project" value="UniProtKB-UniRule"/>
</dbReference>
<dbReference type="PROSITE" id="PS00165">
    <property type="entry name" value="DEHYDRATASE_SER_THR"/>
    <property type="match status" value="1"/>
</dbReference>
<evidence type="ECO:0000256" key="8">
    <source>
        <dbReference type="ARBA" id="ARBA00049144"/>
    </source>
</evidence>
<sequence length="471" mass="50053">MHYVSTRGEAPVLGFADALLAGLARDGGLYVPDHWPAFEAPTFAGFAGQRYADVAKAVMAPFVADAIPAAAFGRMVEDAYAGFHHPAVCPLVQLSEREWVLELFRGPTLAFKDVAMQLLGRLMDHVLAERDARATIVGATSGDTGGAAIEAFRGRERVDVVMLFPHGRVSDVQRRMMTTPTDANIHAVAIEGTFDDCQAILKALFNDHAFRDTVRLSGVNSINWARLVAQIVYYVTAAAALGGPQRKVAFSVPTGNFGDVFAGYVAARMGLPVEKLIVATNVNDILARTLASGVYEPREVVATTSPSMDIQVSSNFERLLFDAGGRDAAKVRRQMADLAETGRFAVDSLTLSAIGGVFGAARADEAEVMATIADTWKRAGYLLDPHTAVGLAAARKVETARDVPVVVLGTAHPAKFPDAVEAACGIRPALPAALGDLMTRPERMAVLPNDAATVARFVAERSRAVRPGAAA</sequence>
<dbReference type="GO" id="GO:0030170">
    <property type="term" value="F:pyridoxal phosphate binding"/>
    <property type="evidence" value="ECO:0007669"/>
    <property type="project" value="InterPro"/>
</dbReference>
<dbReference type="InterPro" id="IPR000634">
    <property type="entry name" value="Ser/Thr_deHydtase_PyrdxlP-BS"/>
</dbReference>
<comment type="similarity">
    <text evidence="2">Belongs to the threonine synthase family.</text>
</comment>
<evidence type="ECO:0000256" key="9">
    <source>
        <dbReference type="NCBIfam" id="TIGR00260"/>
    </source>
</evidence>
<dbReference type="InterPro" id="IPR051166">
    <property type="entry name" value="Threonine_Synthase"/>
</dbReference>
<dbReference type="InterPro" id="IPR004450">
    <property type="entry name" value="Thr_synthase-like"/>
</dbReference>
<dbReference type="EMBL" id="VWPL01000006">
    <property type="protein sequence ID" value="KAA5602508.1"/>
    <property type="molecule type" value="Genomic_DNA"/>
</dbReference>
<comment type="caution">
    <text evidence="12">The sequence shown here is derived from an EMBL/GenBank/DDBJ whole genome shotgun (WGS) entry which is preliminary data.</text>
</comment>
<comment type="catalytic activity">
    <reaction evidence="8">
        <text>O-phospho-L-homoserine + H2O = L-threonine + phosphate</text>
        <dbReference type="Rhea" id="RHEA:10840"/>
        <dbReference type="ChEBI" id="CHEBI:15377"/>
        <dbReference type="ChEBI" id="CHEBI:43474"/>
        <dbReference type="ChEBI" id="CHEBI:57590"/>
        <dbReference type="ChEBI" id="CHEBI:57926"/>
        <dbReference type="EC" id="4.2.3.1"/>
    </reaction>
</comment>
<comment type="pathway">
    <text evidence="7">Amino-acid biosynthesis.</text>
</comment>
<dbReference type="InterPro" id="IPR029144">
    <property type="entry name" value="Thr_synth_N"/>
</dbReference>
<dbReference type="NCBIfam" id="TIGR00260">
    <property type="entry name" value="thrC"/>
    <property type="match status" value="1"/>
</dbReference>
<dbReference type="PANTHER" id="PTHR42690">
    <property type="entry name" value="THREONINE SYNTHASE FAMILY MEMBER"/>
    <property type="match status" value="1"/>
</dbReference>
<dbReference type="EC" id="4.2.3.1" evidence="9"/>
<evidence type="ECO:0000313" key="12">
    <source>
        <dbReference type="EMBL" id="KAA5602508.1"/>
    </source>
</evidence>
<keyword evidence="4" id="KW-0028">Amino-acid biosynthesis</keyword>
<dbReference type="GO" id="GO:0009088">
    <property type="term" value="P:threonine biosynthetic process"/>
    <property type="evidence" value="ECO:0007669"/>
    <property type="project" value="UniProtKB-UniRule"/>
</dbReference>
<reference evidence="12 13" key="1">
    <citation type="submission" date="2019-09" db="EMBL/GenBank/DDBJ databases">
        <title>Draft Whole-Genome sequence of Blastochloris sulfoviridis DSM 729.</title>
        <authorList>
            <person name="Meyer T.E."/>
            <person name="Kyndt J.A."/>
        </authorList>
    </citation>
    <scope>NUCLEOTIDE SEQUENCE [LARGE SCALE GENOMIC DNA]</scope>
    <source>
        <strain evidence="12 13">DSM 729</strain>
    </source>
</reference>
<dbReference type="Pfam" id="PF14821">
    <property type="entry name" value="Thr_synth_N"/>
    <property type="match status" value="1"/>
</dbReference>
<dbReference type="InterPro" id="IPR037158">
    <property type="entry name" value="Thr_synth_N_sf"/>
</dbReference>
<evidence type="ECO:0000256" key="4">
    <source>
        <dbReference type="ARBA" id="ARBA00022605"/>
    </source>
</evidence>
<evidence type="ECO:0000256" key="2">
    <source>
        <dbReference type="ARBA" id="ARBA00005517"/>
    </source>
</evidence>
<evidence type="ECO:0000256" key="10">
    <source>
        <dbReference type="PIRSR" id="PIRSR604450-51"/>
    </source>
</evidence>
<dbReference type="CDD" id="cd01560">
    <property type="entry name" value="Thr-synth_2"/>
    <property type="match status" value="1"/>
</dbReference>
<dbReference type="PANTHER" id="PTHR42690:SF1">
    <property type="entry name" value="THREONINE SYNTHASE-LIKE 2"/>
    <property type="match status" value="1"/>
</dbReference>
<protein>
    <recommendedName>
        <fullName evidence="3 9">Threonine synthase</fullName>
        <ecNumber evidence="9">4.2.3.1</ecNumber>
    </recommendedName>
</protein>
<dbReference type="UniPathway" id="UPA00050">
    <property type="reaction ID" value="UER00065"/>
</dbReference>
<keyword evidence="5 10" id="KW-0663">Pyridoxal phosphate</keyword>
<evidence type="ECO:0000256" key="5">
    <source>
        <dbReference type="ARBA" id="ARBA00022898"/>
    </source>
</evidence>
<proteinExistence type="inferred from homology"/>